<dbReference type="InterPro" id="IPR032691">
    <property type="entry name" value="Mon2/Sec7/BIG1-like_HUS"/>
</dbReference>
<dbReference type="InterPro" id="IPR000904">
    <property type="entry name" value="Sec7_dom"/>
</dbReference>
<dbReference type="InterPro" id="IPR032629">
    <property type="entry name" value="DCB_dom"/>
</dbReference>
<keyword evidence="2" id="KW-0963">Cytoplasm</keyword>
<feature type="region of interest" description="Disordered" evidence="6">
    <location>
        <begin position="78"/>
        <end position="272"/>
    </location>
</feature>
<evidence type="ECO:0000259" key="7">
    <source>
        <dbReference type="PROSITE" id="PS50190"/>
    </source>
</evidence>
<dbReference type="Pfam" id="PF20252">
    <property type="entry name" value="BIG2_C"/>
    <property type="match status" value="1"/>
</dbReference>
<dbReference type="EMBL" id="LGAV01000006">
    <property type="protein sequence ID" value="KOS13547.1"/>
    <property type="molecule type" value="Genomic_DNA"/>
</dbReference>
<feature type="compositionally biased region" description="Polar residues" evidence="6">
    <location>
        <begin position="129"/>
        <end position="138"/>
    </location>
</feature>
<keyword evidence="9" id="KW-1185">Reference proteome</keyword>
<evidence type="ECO:0000256" key="3">
    <source>
        <dbReference type="ARBA" id="ARBA00022927"/>
    </source>
</evidence>
<dbReference type="OrthoDB" id="18431at2759"/>
<feature type="region of interest" description="Disordered" evidence="6">
    <location>
        <begin position="1"/>
        <end position="44"/>
    </location>
</feature>
<dbReference type="InterPro" id="IPR015403">
    <property type="entry name" value="Mon2/Sec7/BIG1-like_HDS"/>
</dbReference>
<evidence type="ECO:0000256" key="2">
    <source>
        <dbReference type="ARBA" id="ARBA00022490"/>
    </source>
</evidence>
<feature type="region of interest" description="Disordered" evidence="6">
    <location>
        <begin position="828"/>
        <end position="847"/>
    </location>
</feature>
<feature type="domain" description="SEC7" evidence="7">
    <location>
        <begin position="868"/>
        <end position="1056"/>
    </location>
</feature>
<accession>A0A0M8MNA6</accession>
<evidence type="ECO:0000313" key="9">
    <source>
        <dbReference type="Proteomes" id="UP000037751"/>
    </source>
</evidence>
<gene>
    <name evidence="8" type="ORF">Malapachy_0200</name>
</gene>
<dbReference type="FunFam" id="1.10.1000.11:FF:000003">
    <property type="entry name" value="Brefeldin A-inhibited guanine nucleotide-exchange protein 1"/>
    <property type="match status" value="1"/>
</dbReference>
<dbReference type="SUPFAM" id="SSF48425">
    <property type="entry name" value="Sec7 domain"/>
    <property type="match status" value="1"/>
</dbReference>
<dbReference type="Gene3D" id="1.10.1000.11">
    <property type="entry name" value="Arf Nucleotide-binding Site Opener,domain 2"/>
    <property type="match status" value="1"/>
</dbReference>
<name>A0A0M8MNA6_9BASI</name>
<dbReference type="Pfam" id="PF12783">
    <property type="entry name" value="Sec7-like_HUS"/>
    <property type="match status" value="1"/>
</dbReference>
<feature type="compositionally biased region" description="Basic and acidic residues" evidence="6">
    <location>
        <begin position="1953"/>
        <end position="1962"/>
    </location>
</feature>
<reference evidence="8 9" key="1">
    <citation type="submission" date="2015-07" db="EMBL/GenBank/DDBJ databases">
        <title>Draft Genome Sequence of Malassezia furfur CBS1878 and Malassezia pachydermatis CBS1879.</title>
        <authorList>
            <person name="Triana S."/>
            <person name="Ohm R."/>
            <person name="Gonzalez A."/>
            <person name="DeCock H."/>
            <person name="Restrepo S."/>
            <person name="Celis A."/>
        </authorList>
    </citation>
    <scope>NUCLEOTIDE SEQUENCE [LARGE SCALE GENOMIC DNA]</scope>
    <source>
        <strain evidence="8 9">CBS 1879</strain>
    </source>
</reference>
<dbReference type="GO" id="GO:0015031">
    <property type="term" value="P:protein transport"/>
    <property type="evidence" value="ECO:0007669"/>
    <property type="project" value="UniProtKB-KW"/>
</dbReference>
<dbReference type="GeneID" id="28726606"/>
<dbReference type="InterPro" id="IPR023394">
    <property type="entry name" value="Sec7_C_sf"/>
</dbReference>
<keyword evidence="4" id="KW-0472">Membrane</keyword>
<dbReference type="SMART" id="SM00222">
    <property type="entry name" value="Sec7"/>
    <property type="match status" value="1"/>
</dbReference>
<dbReference type="VEuPathDB" id="FungiDB:Malapachy_0200"/>
<dbReference type="PROSITE" id="PS50190">
    <property type="entry name" value="SEC7"/>
    <property type="match status" value="1"/>
</dbReference>
<dbReference type="FunFam" id="1.10.220.20:FF:000002">
    <property type="entry name" value="Brefeldin A-inhibited guanine nucleotide-exchange protein 1"/>
    <property type="match status" value="1"/>
</dbReference>
<dbReference type="GO" id="GO:0032012">
    <property type="term" value="P:regulation of ARF protein signal transduction"/>
    <property type="evidence" value="ECO:0007669"/>
    <property type="project" value="InterPro"/>
</dbReference>
<organism evidence="8 9">
    <name type="scientific">Malassezia pachydermatis</name>
    <dbReference type="NCBI Taxonomy" id="77020"/>
    <lineage>
        <taxon>Eukaryota</taxon>
        <taxon>Fungi</taxon>
        <taxon>Dikarya</taxon>
        <taxon>Basidiomycota</taxon>
        <taxon>Ustilaginomycotina</taxon>
        <taxon>Malasseziomycetes</taxon>
        <taxon>Malasseziales</taxon>
        <taxon>Malasseziaceae</taxon>
        <taxon>Malassezia</taxon>
    </lineage>
</organism>
<dbReference type="CDD" id="cd00171">
    <property type="entry name" value="Sec7"/>
    <property type="match status" value="1"/>
</dbReference>
<comment type="caution">
    <text evidence="8">The sequence shown here is derived from an EMBL/GenBank/DDBJ whole genome shotgun (WGS) entry which is preliminary data.</text>
</comment>
<dbReference type="Gene3D" id="1.10.220.20">
    <property type="match status" value="1"/>
</dbReference>
<dbReference type="STRING" id="77020.A0A0M8MNA6"/>
<evidence type="ECO:0000256" key="6">
    <source>
        <dbReference type="SAM" id="MobiDB-lite"/>
    </source>
</evidence>
<feature type="region of interest" description="Disordered" evidence="6">
    <location>
        <begin position="1949"/>
        <end position="1981"/>
    </location>
</feature>
<dbReference type="Proteomes" id="UP000037751">
    <property type="component" value="Unassembled WGS sequence"/>
</dbReference>
<sequence length="1981" mass="219177">MESDERVPSAAEEAVQHEETVPTSIEQEESVSARDQQAEPASSLLVDVEEEQAETWSASVPSRPLQRGNELNALLDMETAEPQISQEEALSGLADDVKDTPTASERTEEGEEATVDVVSGHDDIAPKEGTNNDLTESTPAEPIAKAADAEVPAVSAGIEEREEKSAEPPAQVLDEPLEQQTTGHEVEDLVETQVDDTPKEHALESEPAPLPEDEPVSETQESALSPRMQEEETASSEKVEAHTEPTGAPDTGKVEEERGLPPDVPAKSVLPASVPITQADVPEIPRTVPTDMEEEEVPRATPMPLPTTETQDVDVNADESLAPPVPPKVSMQTEAVTSDRVMHHSASSAKSLSRGSAVFVVSALDALATSKEARRSKGLKESVQTALDMVKAATAPDTPVGATNVLDPRVVFEPLRLACESKNVGLQTTALDCIAKLVSYAFFAYDETAEAAPNAALADLVVETVCDCFDDQIDERVSVQIVKALLACVLSTSIRVHQSSLLRAVRTVYNVYLMSRVVAHQAIAQGALGQMVSYVFSRVPRTGTSSDTAEPVPLGNEPVTLQMIESRHSLDGGDREETAPIDAPDLLVKDAFLVLRALCKLSMKPLSSESERDLKSYSMRSKLLALRTVRSVLQQHMDVFTNASVQIYSTTTGEQTTFVQAVKQYLCLCLSRNAVSSVLAVFEESCEIFWLVLAGMRNKMKKEIEVLMNEIYLPILEMRSSPAQQKSVLLGILNRLCRDPQALVEIYLNYDCDRTALENLYERLMNVISRLAQTPSAHEVTPVPDEKEADTLEVRLKRQSLEGLCSVLHSLVAWMGRWDETVAADEAVTAEDEDATSSTSASAATSAMPSASASVAAEALAADDDPGRFENAKQRKTILLEAIRQFNYKPKRGIQQLVDNGFIRNKDPQAIARFLFYADGLSKRSIGEYLGEGEPENIAAMHAFVDLMEFRDMPLTTALRRFLQAFRLPGEAQKIDRYMLKFAERYTEGNKTAFANADTAYKLAYSVIMLNTDAHNPQVKHRMTLQDFIKNNAGLDDDKDLPEPYLRAIYDEIQKNEIKLHGEETPAAPPSTGLAGAIATVGRDLQGEAYRMQTRGMANRTEVLFRTMLHAQQRAGAQRAMSERFFSASHMEHVKPMFEVAWMSFLAGISAPLQDTNDLDTIHRALDGFKDAVKIACFFDLDLERNAFITTLAKFTFLNNLSEMKSKNVMAIQALLDIAHTEGNVLQSSWREILTCVSQLERFQLISGGVDERMLPELGRRPQSGASRGVHLPTEDVVQAGASSEITVAADRVFSSTPQLHGEAIVEFVQALCDVSWEEIQSSGMSDNPRLFSLQKVVEISYYNMGRIRMEWSRLWAILGEHFNQVCCHPNPAVSAFGLDSLRQLATKFFEKEELLHFSFQKDFLKPFEHTMRRNADMGAKEMVLQCLEQMVQSRAERIRSGWTTMLGVFGVAANAPERIALYAFDLVRRVHHDHLSAILANNSFGDLCVCIAHFGKTSNQRVSLPATEMLRTVVPVEGADGSSTDTTIDKEDETVRPELWLPMLFALYDILMTGDDLEVRRVALTSLFTIITEHGASFSGEFWDSVCNDVLFPIFNVLRNRSDVTRFSTQEDMSVWLSTTMIQALRQLVALWTHYFETLKSRLSGLLELLCACICQENDTLARIGTACLQQLIVENMDCMDEKGWQQITDAFLRLFRATTASQVFDPALSAADNAIPSTERRHAFKQIIVKCVLQLLLIETANELLQNEAVYEAVPITQLLRLTSALEDSYRFSRRFNADRELRTALWKVGFMKQLPNLLKQESTSASTLVYVYMRMQQDSRTRDDTNRRAVSDRLLPLADEIISGYLPLDNETQARNIAAWTPVVSQVVQGLAVLYETDPEAQEAATRTFYLLVVELLDKVAMAPALAAPLRRYLTVVGTSHGLVDREAAAARARARDEARAHLLRSAPAHRADASHSDLRQASMANASVEVLSPPPSA</sequence>
<dbReference type="InterPro" id="IPR046455">
    <property type="entry name" value="Sec7/BIG1-like_C"/>
</dbReference>
<dbReference type="GO" id="GO:0030663">
    <property type="term" value="C:COPI-coated vesicle membrane"/>
    <property type="evidence" value="ECO:0007669"/>
    <property type="project" value="UniProtKB-SubCell"/>
</dbReference>
<comment type="subcellular location">
    <subcellularLocation>
        <location evidence="5">Cytoplasmic vesicle</location>
        <location evidence="5">COPI-coated vesicle membrane</location>
    </subcellularLocation>
</comment>
<feature type="compositionally biased region" description="Low complexity" evidence="6">
    <location>
        <begin position="836"/>
        <end position="847"/>
    </location>
</feature>
<keyword evidence="1" id="KW-0813">Transport</keyword>
<dbReference type="PANTHER" id="PTHR10663">
    <property type="entry name" value="GUANYL-NUCLEOTIDE EXCHANGE FACTOR"/>
    <property type="match status" value="1"/>
</dbReference>
<dbReference type="GO" id="GO:0005085">
    <property type="term" value="F:guanyl-nucleotide exchange factor activity"/>
    <property type="evidence" value="ECO:0007669"/>
    <property type="project" value="InterPro"/>
</dbReference>
<dbReference type="InterPro" id="IPR035999">
    <property type="entry name" value="Sec7_dom_sf"/>
</dbReference>
<evidence type="ECO:0000256" key="5">
    <source>
        <dbReference type="ARBA" id="ARBA00060451"/>
    </source>
</evidence>
<dbReference type="Pfam" id="PF01369">
    <property type="entry name" value="Sec7"/>
    <property type="match status" value="1"/>
</dbReference>
<dbReference type="RefSeq" id="XP_017991179.1">
    <property type="nucleotide sequence ID" value="XM_018134731.1"/>
</dbReference>
<protein>
    <submittedName>
        <fullName evidence="8">Sec7 guanine nucleotide exchange factor</fullName>
    </submittedName>
</protein>
<evidence type="ECO:0000256" key="4">
    <source>
        <dbReference type="ARBA" id="ARBA00023136"/>
    </source>
</evidence>
<dbReference type="SUPFAM" id="SSF48371">
    <property type="entry name" value="ARM repeat"/>
    <property type="match status" value="1"/>
</dbReference>
<dbReference type="InterPro" id="IPR016024">
    <property type="entry name" value="ARM-type_fold"/>
</dbReference>
<proteinExistence type="predicted"/>
<evidence type="ECO:0000313" key="8">
    <source>
        <dbReference type="EMBL" id="KOS13547.1"/>
    </source>
</evidence>
<dbReference type="PANTHER" id="PTHR10663:SF375">
    <property type="entry name" value="LD29171P"/>
    <property type="match status" value="1"/>
</dbReference>
<dbReference type="Pfam" id="PF16213">
    <property type="entry name" value="DCB"/>
    <property type="match status" value="1"/>
</dbReference>
<keyword evidence="3" id="KW-0653">Protein transport</keyword>
<evidence type="ECO:0000256" key="1">
    <source>
        <dbReference type="ARBA" id="ARBA00022448"/>
    </source>
</evidence>
<dbReference type="Pfam" id="PF09324">
    <property type="entry name" value="Sec7-like_HDS"/>
    <property type="match status" value="1"/>
</dbReference>